<sequence length="104" mass="12763">MLKTETIERERKFLFWKLPHKKVILIDKVVNSNGKVILKRKSVFLVSMDSSEDKIFRRIKIVDREIQVFRHSRDYQNQFIELYDFCGKYKGRRIWKDGDFYKTK</sequence>
<dbReference type="EMBL" id="VLNR01000058">
    <property type="protein sequence ID" value="TSE05592.1"/>
    <property type="molecule type" value="Genomic_DNA"/>
</dbReference>
<dbReference type="AlphaFoldDB" id="A0A554VES4"/>
<comment type="caution">
    <text evidence="1">The sequence shown here is derived from an EMBL/GenBank/DDBJ whole genome shotgun (WGS) entry which is preliminary data.</text>
</comment>
<evidence type="ECO:0000313" key="1">
    <source>
        <dbReference type="EMBL" id="TSE05592.1"/>
    </source>
</evidence>
<accession>A0A554VES4</accession>
<protein>
    <submittedName>
        <fullName evidence="1">Uncharacterized protein</fullName>
    </submittedName>
</protein>
<keyword evidence="2" id="KW-1185">Reference proteome</keyword>
<evidence type="ECO:0000313" key="2">
    <source>
        <dbReference type="Proteomes" id="UP000318833"/>
    </source>
</evidence>
<gene>
    <name evidence="1" type="ORF">FOF46_22355</name>
</gene>
<dbReference type="OrthoDB" id="1373686at2"/>
<organism evidence="1 2">
    <name type="scientific">Aquimarina algiphila</name>
    <dbReference type="NCBI Taxonomy" id="2047982"/>
    <lineage>
        <taxon>Bacteria</taxon>
        <taxon>Pseudomonadati</taxon>
        <taxon>Bacteroidota</taxon>
        <taxon>Flavobacteriia</taxon>
        <taxon>Flavobacteriales</taxon>
        <taxon>Flavobacteriaceae</taxon>
        <taxon>Aquimarina</taxon>
    </lineage>
</organism>
<dbReference type="Proteomes" id="UP000318833">
    <property type="component" value="Unassembled WGS sequence"/>
</dbReference>
<name>A0A554VES4_9FLAO</name>
<dbReference type="RefSeq" id="WP_143917983.1">
    <property type="nucleotide sequence ID" value="NZ_CANMIK010000063.1"/>
</dbReference>
<reference evidence="1 2" key="1">
    <citation type="submission" date="2019-07" db="EMBL/GenBank/DDBJ databases">
        <title>The draft genome sequence of Aquimarina algiphila M91.</title>
        <authorList>
            <person name="Meng X."/>
        </authorList>
    </citation>
    <scope>NUCLEOTIDE SEQUENCE [LARGE SCALE GENOMIC DNA]</scope>
    <source>
        <strain evidence="1 2">M91</strain>
    </source>
</reference>
<proteinExistence type="predicted"/>